<evidence type="ECO:0000313" key="2">
    <source>
        <dbReference type="EMBL" id="KAK6632743.1"/>
    </source>
</evidence>
<evidence type="ECO:0000256" key="1">
    <source>
        <dbReference type="SAM" id="MobiDB-lite"/>
    </source>
</evidence>
<dbReference type="AlphaFoldDB" id="A0AAN8S9N4"/>
<protein>
    <submittedName>
        <fullName evidence="2">Uncharacterized protein</fullName>
    </submittedName>
</protein>
<feature type="region of interest" description="Disordered" evidence="1">
    <location>
        <begin position="108"/>
        <end position="155"/>
    </location>
</feature>
<organism evidence="2 3">
    <name type="scientific">Polyplax serrata</name>
    <name type="common">Common mouse louse</name>
    <dbReference type="NCBI Taxonomy" id="468196"/>
    <lineage>
        <taxon>Eukaryota</taxon>
        <taxon>Metazoa</taxon>
        <taxon>Ecdysozoa</taxon>
        <taxon>Arthropoda</taxon>
        <taxon>Hexapoda</taxon>
        <taxon>Insecta</taxon>
        <taxon>Pterygota</taxon>
        <taxon>Neoptera</taxon>
        <taxon>Paraneoptera</taxon>
        <taxon>Psocodea</taxon>
        <taxon>Troctomorpha</taxon>
        <taxon>Phthiraptera</taxon>
        <taxon>Anoplura</taxon>
        <taxon>Polyplacidae</taxon>
        <taxon>Polyplax</taxon>
    </lineage>
</organism>
<proteinExistence type="predicted"/>
<dbReference type="EMBL" id="JAWJWE010000007">
    <property type="protein sequence ID" value="KAK6632743.1"/>
    <property type="molecule type" value="Genomic_DNA"/>
</dbReference>
<sequence>MQFNLTTRTNSPMCLDRTHKRFRERMTTNNKLSEFKNKCELTEKETTERRKTADMGLDEGHKDDATKELRGGRQIDTHRPETDRRLTKSNKVVQMVFHAAFTATLTKKLKQKDKTGNCVPPRPVRTNRGSRHIRHLSDNEKQLPRTQKRTAEVGK</sequence>
<feature type="region of interest" description="Disordered" evidence="1">
    <location>
        <begin position="43"/>
        <end position="83"/>
    </location>
</feature>
<evidence type="ECO:0000313" key="3">
    <source>
        <dbReference type="Proteomes" id="UP001372834"/>
    </source>
</evidence>
<reference evidence="2 3" key="1">
    <citation type="submission" date="2023-10" db="EMBL/GenBank/DDBJ databases">
        <title>Genomes of two closely related lineages of the louse Polyplax serrata with different host specificities.</title>
        <authorList>
            <person name="Martinu J."/>
            <person name="Tarabai H."/>
            <person name="Stefka J."/>
            <person name="Hypsa V."/>
        </authorList>
    </citation>
    <scope>NUCLEOTIDE SEQUENCE [LARGE SCALE GENOMIC DNA]</scope>
    <source>
        <strain evidence="2">HR10_N</strain>
    </source>
</reference>
<accession>A0AAN8S9N4</accession>
<gene>
    <name evidence="2" type="ORF">RUM43_013513</name>
</gene>
<dbReference type="Proteomes" id="UP001372834">
    <property type="component" value="Unassembled WGS sequence"/>
</dbReference>
<feature type="compositionally biased region" description="Basic and acidic residues" evidence="1">
    <location>
        <begin position="135"/>
        <end position="155"/>
    </location>
</feature>
<name>A0AAN8S9N4_POLSC</name>
<comment type="caution">
    <text evidence="2">The sequence shown here is derived from an EMBL/GenBank/DDBJ whole genome shotgun (WGS) entry which is preliminary data.</text>
</comment>